<sequence length="172" mass="19663">MSSVVSIRHANRDELAAIVDIYNQSIPKRMATADVEPVSVSSRQAWFDSHHERRPLWVAVKENRVLGWCSLRDFYGRPAYDITAEVAVYIDRDWHGFGVAQYLLRHAINKAPSLGIQTLVAFVFAHNLPSIGLFQKNQFQVWGELPQLARLDKRYVDLTILGLPLNEHRANI</sequence>
<dbReference type="InterPro" id="IPR016181">
    <property type="entry name" value="Acyl_CoA_acyltransferase"/>
</dbReference>
<gene>
    <name evidence="4" type="primary">ywnH</name>
    <name evidence="4" type="ORF">GCM10007894_28840</name>
</gene>
<dbReference type="Pfam" id="PF00583">
    <property type="entry name" value="Acetyltransf_1"/>
    <property type="match status" value="1"/>
</dbReference>
<dbReference type="PANTHER" id="PTHR43072">
    <property type="entry name" value="N-ACETYLTRANSFERASE"/>
    <property type="match status" value="1"/>
</dbReference>
<dbReference type="PANTHER" id="PTHR43072:SF23">
    <property type="entry name" value="UPF0039 PROTEIN C11D3.02C"/>
    <property type="match status" value="1"/>
</dbReference>
<protein>
    <submittedName>
        <fullName evidence="4">Phosphinothricin acetyltransferase YwnH</fullName>
    </submittedName>
</protein>
<feature type="domain" description="N-acetyltransferase" evidence="3">
    <location>
        <begin position="5"/>
        <end position="166"/>
    </location>
</feature>
<reference evidence="4 5" key="1">
    <citation type="journal article" date="2014" name="Int. J. Syst. Evol. Microbiol.">
        <title>Complete genome sequence of Corynebacterium casei LMG S-19264T (=DSM 44701T), isolated from a smear-ripened cheese.</title>
        <authorList>
            <consortium name="US DOE Joint Genome Institute (JGI-PGF)"/>
            <person name="Walter F."/>
            <person name="Albersmeier A."/>
            <person name="Kalinowski J."/>
            <person name="Ruckert C."/>
        </authorList>
    </citation>
    <scope>NUCLEOTIDE SEQUENCE [LARGE SCALE GENOMIC DNA]</scope>
    <source>
        <strain evidence="4 5">NBRC 112785</strain>
    </source>
</reference>
<proteinExistence type="predicted"/>
<dbReference type="Gene3D" id="3.40.630.30">
    <property type="match status" value="1"/>
</dbReference>
<accession>A0AA37TNU9</accession>
<keyword evidence="5" id="KW-1185">Reference proteome</keyword>
<dbReference type="SUPFAM" id="SSF55729">
    <property type="entry name" value="Acyl-CoA N-acyltransferases (Nat)"/>
    <property type="match status" value="1"/>
</dbReference>
<keyword evidence="2" id="KW-0012">Acyltransferase</keyword>
<dbReference type="EMBL" id="BSPO01000014">
    <property type="protein sequence ID" value="GLS84907.1"/>
    <property type="molecule type" value="Genomic_DNA"/>
</dbReference>
<evidence type="ECO:0000313" key="4">
    <source>
        <dbReference type="EMBL" id="GLS84907.1"/>
    </source>
</evidence>
<dbReference type="AlphaFoldDB" id="A0AA37TNU9"/>
<name>A0AA37TNU9_9GAMM</name>
<evidence type="ECO:0000256" key="1">
    <source>
        <dbReference type="ARBA" id="ARBA00022679"/>
    </source>
</evidence>
<evidence type="ECO:0000256" key="2">
    <source>
        <dbReference type="ARBA" id="ARBA00023315"/>
    </source>
</evidence>
<comment type="caution">
    <text evidence="4">The sequence shown here is derived from an EMBL/GenBank/DDBJ whole genome shotgun (WGS) entry which is preliminary data.</text>
</comment>
<keyword evidence="1" id="KW-0808">Transferase</keyword>
<dbReference type="GO" id="GO:0016747">
    <property type="term" value="F:acyltransferase activity, transferring groups other than amino-acyl groups"/>
    <property type="evidence" value="ECO:0007669"/>
    <property type="project" value="InterPro"/>
</dbReference>
<dbReference type="RefSeq" id="WP_095500535.1">
    <property type="nucleotide sequence ID" value="NZ_BSPO01000014.1"/>
</dbReference>
<dbReference type="Proteomes" id="UP001157439">
    <property type="component" value="Unassembled WGS sequence"/>
</dbReference>
<evidence type="ECO:0000313" key="5">
    <source>
        <dbReference type="Proteomes" id="UP001157439"/>
    </source>
</evidence>
<dbReference type="InterPro" id="IPR000182">
    <property type="entry name" value="GNAT_dom"/>
</dbReference>
<organism evidence="4 5">
    <name type="scientific">Paraferrimonas haliotis</name>
    <dbReference type="NCBI Taxonomy" id="2013866"/>
    <lineage>
        <taxon>Bacteria</taxon>
        <taxon>Pseudomonadati</taxon>
        <taxon>Pseudomonadota</taxon>
        <taxon>Gammaproteobacteria</taxon>
        <taxon>Alteromonadales</taxon>
        <taxon>Ferrimonadaceae</taxon>
        <taxon>Paraferrimonas</taxon>
    </lineage>
</organism>
<evidence type="ECO:0000259" key="3">
    <source>
        <dbReference type="PROSITE" id="PS51186"/>
    </source>
</evidence>
<dbReference type="CDD" id="cd04301">
    <property type="entry name" value="NAT_SF"/>
    <property type="match status" value="1"/>
</dbReference>
<dbReference type="PROSITE" id="PS51186">
    <property type="entry name" value="GNAT"/>
    <property type="match status" value="1"/>
</dbReference>